<dbReference type="KEGG" id="mhay:VK67_05715"/>
<dbReference type="EMBL" id="UGPN01000002">
    <property type="protein sequence ID" value="STY61356.1"/>
    <property type="molecule type" value="Genomic_DNA"/>
</dbReference>
<sequence>MQTEKRGRGRPKSGLTLQELQAKSDAKRGVRLKSFKFHEDFIAQLEQLAEQHGISQTQVIVQAVEQFSKGA</sequence>
<dbReference type="AlphaFoldDB" id="A0A248ZYP1"/>
<dbReference type="GeneID" id="67368771"/>
<feature type="region of interest" description="Disordered" evidence="1">
    <location>
        <begin position="1"/>
        <end position="21"/>
    </location>
</feature>
<organism evidence="4 6">
    <name type="scientific">Mannheimia haemolytica</name>
    <name type="common">Pasteurella haemolytica</name>
    <dbReference type="NCBI Taxonomy" id="75985"/>
    <lineage>
        <taxon>Bacteria</taxon>
        <taxon>Pseudomonadati</taxon>
        <taxon>Pseudomonadota</taxon>
        <taxon>Gammaproteobacteria</taxon>
        <taxon>Pasteurellales</taxon>
        <taxon>Pasteurellaceae</taxon>
        <taxon>Mannheimia</taxon>
    </lineage>
</organism>
<dbReference type="GO" id="GO:0006355">
    <property type="term" value="P:regulation of DNA-templated transcription"/>
    <property type="evidence" value="ECO:0007669"/>
    <property type="project" value="InterPro"/>
</dbReference>
<proteinExistence type="predicted"/>
<dbReference type="Proteomes" id="UP000318394">
    <property type="component" value="Unassembled WGS sequence"/>
</dbReference>
<evidence type="ECO:0000313" key="2">
    <source>
        <dbReference type="EMBL" id="STY61356.1"/>
    </source>
</evidence>
<name>A0A248ZYP1_MANHA</name>
<reference evidence="2 5" key="1">
    <citation type="submission" date="2018-06" db="EMBL/GenBank/DDBJ databases">
        <authorList>
            <consortium name="Pathogen Informatics"/>
            <person name="Doyle S."/>
        </authorList>
    </citation>
    <scope>NUCLEOTIDE SEQUENCE [LARGE SCALE GENOMIC DNA]</scope>
    <source>
        <strain evidence="2 5">NCTC10638</strain>
    </source>
</reference>
<reference evidence="6 7" key="2">
    <citation type="journal article" date="2019" name="Vet. Microbiol.">
        <title>Genetic characterization of susceptible and multi-drug resistant Mannheimia haemolytica isolated from high-risk stocker calves prior to and after antimicrobial metaphylaxis.</title>
        <authorList>
            <person name="Snyder E.R."/>
            <person name="Alvarez-Narvaez S."/>
            <person name="Credille B.C."/>
        </authorList>
    </citation>
    <scope>NUCLEOTIDE SEQUENCE [LARGE SCALE GENOMIC DNA]</scope>
    <source>
        <strain evidence="4 6">UGA-R5-128-1</strain>
        <strain evidence="3 7">UGA-R7-163-1</strain>
    </source>
</reference>
<dbReference type="EMBL" id="VAJI01000041">
    <property type="protein sequence ID" value="TRB34855.1"/>
    <property type="molecule type" value="Genomic_DNA"/>
</dbReference>
<evidence type="ECO:0000313" key="5">
    <source>
        <dbReference type="Proteomes" id="UP000254802"/>
    </source>
</evidence>
<gene>
    <name evidence="4" type="ORF">FEA53_13750</name>
    <name evidence="3" type="ORF">FEB89_12445</name>
    <name evidence="2" type="ORF">NCTC10638_02569</name>
</gene>
<evidence type="ECO:0000256" key="1">
    <source>
        <dbReference type="SAM" id="MobiDB-lite"/>
    </source>
</evidence>
<evidence type="ECO:0000313" key="3">
    <source>
        <dbReference type="EMBL" id="TRB34855.1"/>
    </source>
</evidence>
<accession>A0A248ZYP1</accession>
<dbReference type="KEGG" id="mhaq:WC39_05560"/>
<dbReference type="EMBL" id="VAJB01000072">
    <property type="protein sequence ID" value="TRB71083.1"/>
    <property type="molecule type" value="Genomic_DNA"/>
</dbReference>
<dbReference type="SUPFAM" id="SSF47598">
    <property type="entry name" value="Ribbon-helix-helix"/>
    <property type="match status" value="1"/>
</dbReference>
<dbReference type="OrthoDB" id="6649590at2"/>
<evidence type="ECO:0000313" key="6">
    <source>
        <dbReference type="Proteomes" id="UP000315164"/>
    </source>
</evidence>
<evidence type="ECO:0000313" key="7">
    <source>
        <dbReference type="Proteomes" id="UP000318394"/>
    </source>
</evidence>
<dbReference type="Proteomes" id="UP000315164">
    <property type="component" value="Unassembled WGS sequence"/>
</dbReference>
<dbReference type="Proteomes" id="UP000254802">
    <property type="component" value="Unassembled WGS sequence"/>
</dbReference>
<dbReference type="RefSeq" id="WP_006247827.1">
    <property type="nucleotide sequence ID" value="NZ_CP011098.1"/>
</dbReference>
<evidence type="ECO:0008006" key="8">
    <source>
        <dbReference type="Google" id="ProtNLM"/>
    </source>
</evidence>
<dbReference type="InterPro" id="IPR010985">
    <property type="entry name" value="Ribbon_hlx_hlx"/>
</dbReference>
<protein>
    <recommendedName>
        <fullName evidence="8">LexA regulated protein</fullName>
    </recommendedName>
</protein>
<evidence type="ECO:0000313" key="4">
    <source>
        <dbReference type="EMBL" id="TRB71083.1"/>
    </source>
</evidence>
<keyword evidence="7" id="KW-1185">Reference proteome</keyword>